<evidence type="ECO:0000313" key="9">
    <source>
        <dbReference type="Proteomes" id="UP000231450"/>
    </source>
</evidence>
<dbReference type="Gene3D" id="1.10.150.130">
    <property type="match status" value="1"/>
</dbReference>
<dbReference type="InterPro" id="IPR013762">
    <property type="entry name" value="Integrase-like_cat_sf"/>
</dbReference>
<evidence type="ECO:0000256" key="2">
    <source>
        <dbReference type="ARBA" id="ARBA00022908"/>
    </source>
</evidence>
<evidence type="ECO:0008006" key="10">
    <source>
        <dbReference type="Google" id="ProtNLM"/>
    </source>
</evidence>
<keyword evidence="2" id="KW-0229">DNA integration</keyword>
<dbReference type="InterPro" id="IPR002104">
    <property type="entry name" value="Integrase_catalytic"/>
</dbReference>
<dbReference type="NCBIfam" id="NF040815">
    <property type="entry name" value="recomb_XerA_Arch"/>
    <property type="match status" value="1"/>
</dbReference>
<dbReference type="Pfam" id="PF02899">
    <property type="entry name" value="Phage_int_SAM_1"/>
    <property type="match status" value="1"/>
</dbReference>
<dbReference type="InterPro" id="IPR010998">
    <property type="entry name" value="Integrase_recombinase_N"/>
</dbReference>
<dbReference type="SUPFAM" id="SSF56349">
    <property type="entry name" value="DNA breaking-rejoining enzymes"/>
    <property type="match status" value="1"/>
</dbReference>
<dbReference type="PROSITE" id="PS51898">
    <property type="entry name" value="TYR_RECOMBINASE"/>
    <property type="match status" value="1"/>
</dbReference>
<dbReference type="InterPro" id="IPR044068">
    <property type="entry name" value="CB"/>
</dbReference>
<evidence type="ECO:0000256" key="1">
    <source>
        <dbReference type="ARBA" id="ARBA00008857"/>
    </source>
</evidence>
<proteinExistence type="inferred from homology"/>
<dbReference type="CDD" id="cd00798">
    <property type="entry name" value="INT_XerDC_C"/>
    <property type="match status" value="1"/>
</dbReference>
<dbReference type="Pfam" id="PF00589">
    <property type="entry name" value="Phage_integrase"/>
    <property type="match status" value="1"/>
</dbReference>
<comment type="similarity">
    <text evidence="1">Belongs to the 'phage' integrase family.</text>
</comment>
<accession>A0A2M8KF12</accession>
<dbReference type="PROSITE" id="PS51900">
    <property type="entry name" value="CB"/>
    <property type="match status" value="1"/>
</dbReference>
<feature type="domain" description="Tyr recombinase" evidence="6">
    <location>
        <begin position="116"/>
        <end position="306"/>
    </location>
</feature>
<dbReference type="Proteomes" id="UP000231450">
    <property type="component" value="Unassembled WGS sequence"/>
</dbReference>
<gene>
    <name evidence="8" type="ORF">COU81_00355</name>
</gene>
<dbReference type="GO" id="GO:0003677">
    <property type="term" value="F:DNA binding"/>
    <property type="evidence" value="ECO:0007669"/>
    <property type="project" value="UniProtKB-UniRule"/>
</dbReference>
<evidence type="ECO:0000313" key="8">
    <source>
        <dbReference type="EMBL" id="PJE58509.1"/>
    </source>
</evidence>
<organism evidence="8 9">
    <name type="scientific">Candidatus Portnoybacteria bacterium CG10_big_fil_rev_8_21_14_0_10_36_7</name>
    <dbReference type="NCBI Taxonomy" id="1974812"/>
    <lineage>
        <taxon>Bacteria</taxon>
        <taxon>Candidatus Portnoyibacteriota</taxon>
    </lineage>
</organism>
<protein>
    <recommendedName>
        <fullName evidence="10">Tyrosine recombinase XerC</fullName>
    </recommendedName>
</protein>
<reference evidence="9" key="1">
    <citation type="submission" date="2017-09" db="EMBL/GenBank/DDBJ databases">
        <title>Depth-based differentiation of microbial function through sediment-hosted aquifers and enrichment of novel symbionts in the deep terrestrial subsurface.</title>
        <authorList>
            <person name="Probst A.J."/>
            <person name="Ladd B."/>
            <person name="Jarett J.K."/>
            <person name="Geller-Mcgrath D.E."/>
            <person name="Sieber C.M.K."/>
            <person name="Emerson J.B."/>
            <person name="Anantharaman K."/>
            <person name="Thomas B.C."/>
            <person name="Malmstrom R."/>
            <person name="Stieglmeier M."/>
            <person name="Klingl A."/>
            <person name="Woyke T."/>
            <person name="Ryan C.M."/>
            <person name="Banfield J.F."/>
        </authorList>
    </citation>
    <scope>NUCLEOTIDE SEQUENCE [LARGE SCALE GENOMIC DNA]</scope>
</reference>
<sequence>MDINSAITQYLEYLEVEKNRSIKTVENYRRYLTRFLNFSKIKKPQDITADFVRQFRLYLNREKNQVAGKNQAEMGLKKNTQNYHLIALRSFLKYLAKRDVSALSAEKVELGKSSMRQVDFLDGSDLERLLEAPNLATLRSLRDKAIIELLFSTGLRVSELCALNRNSVDLKKQEFTVRGKGGKVRLVFVSDASADSLKKYLDKRKDALTPLFVRVYNKDQDKKLGKDIEWRLTTRSIQRLIKKYSIKAGIIGKRVTPHTLRHSLATDLLMGGADIRSVQAILGHSSITTTQVYTHITDKHLKNVHQMFHAKNRKK</sequence>
<dbReference type="InterPro" id="IPR004107">
    <property type="entry name" value="Integrase_SAM-like_N"/>
</dbReference>
<dbReference type="PANTHER" id="PTHR30349:SF41">
    <property type="entry name" value="INTEGRASE_RECOMBINASE PROTEIN MJ0367-RELATED"/>
    <property type="match status" value="1"/>
</dbReference>
<comment type="caution">
    <text evidence="8">The sequence shown here is derived from an EMBL/GenBank/DDBJ whole genome shotgun (WGS) entry which is preliminary data.</text>
</comment>
<dbReference type="GO" id="GO:0015074">
    <property type="term" value="P:DNA integration"/>
    <property type="evidence" value="ECO:0007669"/>
    <property type="project" value="UniProtKB-KW"/>
</dbReference>
<evidence type="ECO:0000256" key="3">
    <source>
        <dbReference type="ARBA" id="ARBA00023125"/>
    </source>
</evidence>
<dbReference type="SUPFAM" id="SSF47823">
    <property type="entry name" value="lambda integrase-like, N-terminal domain"/>
    <property type="match status" value="1"/>
</dbReference>
<evidence type="ECO:0000256" key="5">
    <source>
        <dbReference type="PROSITE-ProRule" id="PRU01248"/>
    </source>
</evidence>
<dbReference type="AlphaFoldDB" id="A0A2M8KF12"/>
<dbReference type="GO" id="GO:0006310">
    <property type="term" value="P:DNA recombination"/>
    <property type="evidence" value="ECO:0007669"/>
    <property type="project" value="UniProtKB-KW"/>
</dbReference>
<dbReference type="InterPro" id="IPR050090">
    <property type="entry name" value="Tyrosine_recombinase_XerCD"/>
</dbReference>
<evidence type="ECO:0000256" key="4">
    <source>
        <dbReference type="ARBA" id="ARBA00023172"/>
    </source>
</evidence>
<dbReference type="PANTHER" id="PTHR30349">
    <property type="entry name" value="PHAGE INTEGRASE-RELATED"/>
    <property type="match status" value="1"/>
</dbReference>
<evidence type="ECO:0000259" key="6">
    <source>
        <dbReference type="PROSITE" id="PS51898"/>
    </source>
</evidence>
<evidence type="ECO:0000259" key="7">
    <source>
        <dbReference type="PROSITE" id="PS51900"/>
    </source>
</evidence>
<dbReference type="Gene3D" id="1.10.443.10">
    <property type="entry name" value="Intergrase catalytic core"/>
    <property type="match status" value="1"/>
</dbReference>
<name>A0A2M8KF12_9BACT</name>
<dbReference type="InterPro" id="IPR011010">
    <property type="entry name" value="DNA_brk_join_enz"/>
</dbReference>
<dbReference type="EMBL" id="PFDW01000007">
    <property type="protein sequence ID" value="PJE58509.1"/>
    <property type="molecule type" value="Genomic_DNA"/>
</dbReference>
<feature type="domain" description="Core-binding (CB)" evidence="7">
    <location>
        <begin position="1"/>
        <end position="96"/>
    </location>
</feature>
<keyword evidence="4" id="KW-0233">DNA recombination</keyword>
<keyword evidence="3 5" id="KW-0238">DNA-binding</keyword>